<dbReference type="AlphaFoldDB" id="A0AA41YKD3"/>
<dbReference type="EMBL" id="JAPDNT010000001">
    <property type="protein sequence ID" value="MCW3473458.1"/>
    <property type="molecule type" value="Genomic_DNA"/>
</dbReference>
<feature type="region of interest" description="Disordered" evidence="1">
    <location>
        <begin position="1"/>
        <end position="34"/>
    </location>
</feature>
<sequence length="75" mass="8095">MTDPLIPIPFVTSPSASRRNGPERDQGKFEKKPVNAPNHLMSTAAAARVSAARRYRLPPGITTKIGDRAIVLAKS</sequence>
<evidence type="ECO:0000313" key="3">
    <source>
        <dbReference type="Proteomes" id="UP001165679"/>
    </source>
</evidence>
<evidence type="ECO:0000313" key="2">
    <source>
        <dbReference type="EMBL" id="MCW3473458.1"/>
    </source>
</evidence>
<evidence type="ECO:0000256" key="1">
    <source>
        <dbReference type="SAM" id="MobiDB-lite"/>
    </source>
</evidence>
<reference evidence="2" key="1">
    <citation type="submission" date="2022-09" db="EMBL/GenBank/DDBJ databases">
        <title>Rhodovastum sp. nov. RN2-1 isolated from soil in Seongnam, South Korea.</title>
        <authorList>
            <person name="Le N.T."/>
        </authorList>
    </citation>
    <scope>NUCLEOTIDE SEQUENCE</scope>
    <source>
        <strain evidence="2">RN2-1</strain>
    </source>
</reference>
<accession>A0AA41YKD3</accession>
<dbReference type="Proteomes" id="UP001165679">
    <property type="component" value="Unassembled WGS sequence"/>
</dbReference>
<comment type="caution">
    <text evidence="2">The sequence shown here is derived from an EMBL/GenBank/DDBJ whole genome shotgun (WGS) entry which is preliminary data.</text>
</comment>
<gene>
    <name evidence="2" type="ORF">OL599_02610</name>
</gene>
<protein>
    <submittedName>
        <fullName evidence="2">Uncharacterized protein</fullName>
    </submittedName>
</protein>
<keyword evidence="3" id="KW-1185">Reference proteome</keyword>
<proteinExistence type="predicted"/>
<feature type="compositionally biased region" description="Basic and acidic residues" evidence="1">
    <location>
        <begin position="20"/>
        <end position="33"/>
    </location>
</feature>
<organism evidence="2 3">
    <name type="scientific">Limobrevibacterium gyesilva</name>
    <dbReference type="NCBI Taxonomy" id="2991712"/>
    <lineage>
        <taxon>Bacteria</taxon>
        <taxon>Pseudomonadati</taxon>
        <taxon>Pseudomonadota</taxon>
        <taxon>Alphaproteobacteria</taxon>
        <taxon>Acetobacterales</taxon>
        <taxon>Acetobacteraceae</taxon>
        <taxon>Limobrevibacterium</taxon>
    </lineage>
</organism>
<name>A0AA41YKD3_9PROT</name>
<reference evidence="2" key="2">
    <citation type="submission" date="2022-10" db="EMBL/GenBank/DDBJ databases">
        <authorList>
            <person name="Trinh H.N."/>
        </authorList>
    </citation>
    <scope>NUCLEOTIDE SEQUENCE</scope>
    <source>
        <strain evidence="2">RN2-1</strain>
    </source>
</reference>
<dbReference type="RefSeq" id="WP_264712032.1">
    <property type="nucleotide sequence ID" value="NZ_JAPDNT010000001.1"/>
</dbReference>